<dbReference type="Gene3D" id="3.40.50.720">
    <property type="entry name" value="NAD(P)-binding Rossmann-like Domain"/>
    <property type="match status" value="1"/>
</dbReference>
<evidence type="ECO:0000259" key="1">
    <source>
        <dbReference type="Pfam" id="PF13460"/>
    </source>
</evidence>
<name>A0A5J6FE43_9ACTN</name>
<dbReference type="Proteomes" id="UP000326178">
    <property type="component" value="Chromosome"/>
</dbReference>
<dbReference type="PANTHER" id="PTHR43162:SF1">
    <property type="entry name" value="PRESTALK A DIFFERENTIATION PROTEIN A"/>
    <property type="match status" value="1"/>
</dbReference>
<evidence type="ECO:0000313" key="3">
    <source>
        <dbReference type="Proteomes" id="UP000326178"/>
    </source>
</evidence>
<dbReference type="KEGG" id="snk:CP967_15140"/>
<accession>A0A5J6FE43</accession>
<feature type="domain" description="NAD(P)-binding" evidence="1">
    <location>
        <begin position="6"/>
        <end position="179"/>
    </location>
</feature>
<dbReference type="PANTHER" id="PTHR43162">
    <property type="match status" value="1"/>
</dbReference>
<gene>
    <name evidence="2" type="ORF">CP967_15140</name>
</gene>
<evidence type="ECO:0000313" key="2">
    <source>
        <dbReference type="EMBL" id="QEU73160.1"/>
    </source>
</evidence>
<organism evidence="2 3">
    <name type="scientific">Streptomyces nitrosporeus</name>
    <dbReference type="NCBI Taxonomy" id="28894"/>
    <lineage>
        <taxon>Bacteria</taxon>
        <taxon>Bacillati</taxon>
        <taxon>Actinomycetota</taxon>
        <taxon>Actinomycetes</taxon>
        <taxon>Kitasatosporales</taxon>
        <taxon>Streptomycetaceae</taxon>
        <taxon>Streptomyces</taxon>
    </lineage>
</organism>
<proteinExistence type="predicted"/>
<dbReference type="InterPro" id="IPR016040">
    <property type="entry name" value="NAD(P)-bd_dom"/>
</dbReference>
<reference evidence="2 3" key="1">
    <citation type="submission" date="2017-09" db="EMBL/GenBank/DDBJ databases">
        <authorList>
            <person name="Lee N."/>
            <person name="Cho B.-K."/>
        </authorList>
    </citation>
    <scope>NUCLEOTIDE SEQUENCE [LARGE SCALE GENOMIC DNA]</scope>
    <source>
        <strain evidence="2 3">ATCC 12769</strain>
    </source>
</reference>
<dbReference type="Pfam" id="PF13460">
    <property type="entry name" value="NAD_binding_10"/>
    <property type="match status" value="1"/>
</dbReference>
<dbReference type="RefSeq" id="WP_150488480.1">
    <property type="nucleotide sequence ID" value="NZ_BMUV01000013.1"/>
</dbReference>
<dbReference type="OrthoDB" id="116343at2"/>
<protein>
    <submittedName>
        <fullName evidence="2">SDR family NAD(P)-dependent oxidoreductase</fullName>
    </submittedName>
</protein>
<dbReference type="InterPro" id="IPR036291">
    <property type="entry name" value="NAD(P)-bd_dom_sf"/>
</dbReference>
<dbReference type="Gene3D" id="3.90.25.10">
    <property type="entry name" value="UDP-galactose 4-epimerase, domain 1"/>
    <property type="match status" value="1"/>
</dbReference>
<dbReference type="InterPro" id="IPR051604">
    <property type="entry name" value="Ergot_Alk_Oxidoreductase"/>
</dbReference>
<dbReference type="AlphaFoldDB" id="A0A5J6FE43"/>
<sequence>MILVTGASGTVGAEVARQLAPRCAVRLMARDPGRITAGGPRTEAVAADYENPVSLGRALRGVRTAFLVTGHPARRHDEAFLAAAAAAGVRHVVKLSAAVVGDDTDDLVTRRQRETEEAVRRSPLTWALLRPRAFMSNTLAWAPGIRAGDTVAALYGDAPNTPVDPRDVASVAVRLLMEPERHAGRTCTLVGPEALTAVQQTRILSELLGRPLRFRPLTRREAAAELMRRYPPEVAEALLRRADLQAAGGKKRTGTVPPELTGGPLRTYRAWALGHLHHFGGRSPALAPAR</sequence>
<keyword evidence="3" id="KW-1185">Reference proteome</keyword>
<dbReference type="EMBL" id="CP023702">
    <property type="protein sequence ID" value="QEU73160.1"/>
    <property type="molecule type" value="Genomic_DNA"/>
</dbReference>
<dbReference type="SUPFAM" id="SSF51735">
    <property type="entry name" value="NAD(P)-binding Rossmann-fold domains"/>
    <property type="match status" value="1"/>
</dbReference>